<evidence type="ECO:0000256" key="15">
    <source>
        <dbReference type="ARBA" id="ARBA00047036"/>
    </source>
</evidence>
<dbReference type="RefSeq" id="XP_068139370.1">
    <property type="nucleotide sequence ID" value="XM_068283269.1"/>
</dbReference>
<dbReference type="GO" id="GO:0042729">
    <property type="term" value="C:DASH complex"/>
    <property type="evidence" value="ECO:0007669"/>
    <property type="project" value="InterPro"/>
</dbReference>
<comment type="subcellular location">
    <subcellularLocation>
        <location evidence="3">Chromosome</location>
        <location evidence="3">Centromere</location>
        <location evidence="3">Kinetochore</location>
    </subcellularLocation>
    <subcellularLocation>
        <location evidence="2">Cytoplasm</location>
        <location evidence="2">Cytoskeleton</location>
        <location evidence="2">Spindle</location>
    </subcellularLocation>
    <subcellularLocation>
        <location evidence="1">Nucleus</location>
    </subcellularLocation>
</comment>
<evidence type="ECO:0000256" key="10">
    <source>
        <dbReference type="ARBA" id="ARBA00022838"/>
    </source>
</evidence>
<evidence type="ECO:0000256" key="11">
    <source>
        <dbReference type="ARBA" id="ARBA00023212"/>
    </source>
</evidence>
<evidence type="ECO:0000256" key="6">
    <source>
        <dbReference type="ARBA" id="ARBA00022454"/>
    </source>
</evidence>
<dbReference type="Pfam" id="PF08653">
    <property type="entry name" value="DASH_Dam1"/>
    <property type="match status" value="1"/>
</dbReference>
<evidence type="ECO:0000256" key="3">
    <source>
        <dbReference type="ARBA" id="ARBA00004629"/>
    </source>
</evidence>
<evidence type="ECO:0000256" key="16">
    <source>
        <dbReference type="SAM" id="MobiDB-lite"/>
    </source>
</evidence>
<keyword evidence="11" id="KW-0206">Cytoskeleton</keyword>
<evidence type="ECO:0000256" key="2">
    <source>
        <dbReference type="ARBA" id="ARBA00004186"/>
    </source>
</evidence>
<dbReference type="GO" id="GO:0044732">
    <property type="term" value="C:mitotic spindle pole body"/>
    <property type="evidence" value="ECO:0007669"/>
    <property type="project" value="TreeGrafter"/>
</dbReference>
<dbReference type="PANTHER" id="PTHR28113">
    <property type="entry name" value="DASH COMPLEX SUBUNIT DAM1"/>
    <property type="match status" value="1"/>
</dbReference>
<evidence type="ECO:0000313" key="18">
    <source>
        <dbReference type="Proteomes" id="UP000182444"/>
    </source>
</evidence>
<dbReference type="Proteomes" id="UP000182444">
    <property type="component" value="Chromosome 1F"/>
</dbReference>
<sequence>MQRPTTPLRRSNSRQSDHEEHYPIVESVLDMAIGEQMAELADGMSALDRNLKDLQVIHTNLNNFNESFSTLIYGLQMNAWCAEFHNGPRSCDFARRKEVEEMEERARRAQMQAERDRMAMQQIQETPTRLPSEPSDGDVTYMRNDNSFIIQPPSSYQSQLPSRIPQSSRASRIRPPNSLRPPRGRGLYLRGGSRGVTGGRGSYTGVGRGSGRPASEGTTRRWL</sequence>
<evidence type="ECO:0000256" key="14">
    <source>
        <dbReference type="ARBA" id="ARBA00030453"/>
    </source>
</evidence>
<feature type="compositionally biased region" description="Low complexity" evidence="16">
    <location>
        <begin position="180"/>
        <end position="191"/>
    </location>
</feature>
<keyword evidence="9" id="KW-0159">Chromosome partition</keyword>
<dbReference type="GeneID" id="94583860"/>
<evidence type="ECO:0000313" key="17">
    <source>
        <dbReference type="EMBL" id="AOW06692.1"/>
    </source>
</evidence>
<evidence type="ECO:0000256" key="12">
    <source>
        <dbReference type="ARBA" id="ARBA00023242"/>
    </source>
</evidence>
<evidence type="ECO:0000256" key="8">
    <source>
        <dbReference type="ARBA" id="ARBA00022701"/>
    </source>
</evidence>
<evidence type="ECO:0000256" key="7">
    <source>
        <dbReference type="ARBA" id="ARBA00022490"/>
    </source>
</evidence>
<dbReference type="VEuPathDB" id="FungiDB:YALI0_F05236g"/>
<dbReference type="GO" id="GO:1990537">
    <property type="term" value="C:mitotic spindle polar microtubule"/>
    <property type="evidence" value="ECO:0007669"/>
    <property type="project" value="TreeGrafter"/>
</dbReference>
<comment type="similarity">
    <text evidence="4">Belongs to the DASH complex DAM1 family.</text>
</comment>
<feature type="compositionally biased region" description="Low complexity" evidence="16">
    <location>
        <begin position="151"/>
        <end position="162"/>
    </location>
</feature>
<feature type="region of interest" description="Disordered" evidence="16">
    <location>
        <begin position="1"/>
        <end position="21"/>
    </location>
</feature>
<accession>A0A1D8NM18</accession>
<evidence type="ECO:0000256" key="1">
    <source>
        <dbReference type="ARBA" id="ARBA00004123"/>
    </source>
</evidence>
<dbReference type="AlphaFoldDB" id="A0A1D8NM18"/>
<dbReference type="PANTHER" id="PTHR28113:SF1">
    <property type="entry name" value="DASH COMPLEX SUBUNIT DAM1"/>
    <property type="match status" value="1"/>
</dbReference>
<feature type="region of interest" description="Disordered" evidence="16">
    <location>
        <begin position="114"/>
        <end position="223"/>
    </location>
</feature>
<evidence type="ECO:0000256" key="13">
    <source>
        <dbReference type="ARBA" id="ARBA00023328"/>
    </source>
</evidence>
<dbReference type="eggNOG" id="ENOG502S08R">
    <property type="taxonomic scope" value="Eukaryota"/>
</dbReference>
<keyword evidence="6" id="KW-0158">Chromosome</keyword>
<keyword evidence="7" id="KW-0963">Cytoplasm</keyword>
<dbReference type="InterPro" id="IPR013962">
    <property type="entry name" value="DASH_Dam1"/>
</dbReference>
<dbReference type="OMA" id="AHGYGNS"/>
<gene>
    <name evidence="17" type="ORF">YALI1_F07860g</name>
</gene>
<keyword evidence="10" id="KW-0995">Kinetochore</keyword>
<reference evidence="17 18" key="1">
    <citation type="journal article" date="2016" name="PLoS ONE">
        <title>Sequence Assembly of Yarrowia lipolytica Strain W29/CLIB89 Shows Transposable Element Diversity.</title>
        <authorList>
            <person name="Magnan C."/>
            <person name="Yu J."/>
            <person name="Chang I."/>
            <person name="Jahn E."/>
            <person name="Kanomata Y."/>
            <person name="Wu J."/>
            <person name="Zeller M."/>
            <person name="Oakes M."/>
            <person name="Baldi P."/>
            <person name="Sandmeyer S."/>
        </authorList>
    </citation>
    <scope>NUCLEOTIDE SEQUENCE [LARGE SCALE GENOMIC DNA]</scope>
    <source>
        <strain evidence="18">CLIB89(W29)</strain>
    </source>
</reference>
<name>A0A1D8NM18_YARLL</name>
<dbReference type="EMBL" id="CP017558">
    <property type="protein sequence ID" value="AOW06692.1"/>
    <property type="molecule type" value="Genomic_DNA"/>
</dbReference>
<keyword evidence="12" id="KW-0539">Nucleus</keyword>
<keyword evidence="13" id="KW-0137">Centromere</keyword>
<evidence type="ECO:0000256" key="4">
    <source>
        <dbReference type="ARBA" id="ARBA00010073"/>
    </source>
</evidence>
<proteinExistence type="inferred from homology"/>
<dbReference type="GO" id="GO:1990758">
    <property type="term" value="P:mitotic sister chromatid biorientation"/>
    <property type="evidence" value="ECO:0007669"/>
    <property type="project" value="TreeGrafter"/>
</dbReference>
<evidence type="ECO:0000256" key="9">
    <source>
        <dbReference type="ARBA" id="ARBA00022829"/>
    </source>
</evidence>
<comment type="subunit">
    <text evidence="15">Component of the DASH complex consisting of ASK1, DAD1, DAD2, DAD3, DAD4, DAM1, DUO1, HSK3, SPC19 and SPC34, with a stoichiometry of one copy of each subunit per complex. Multiple DASH complexes oligomerize to form a ring that encircles spindle microtubules and organizes the rod-like NDC80 complexes of the outer kinetochore. DASH complex oligomerization strengthens microtubule attachments. Within the complex, DAM1 and DUO1 may form the microtubule connections. On cytoplasmic microtubules, DASH complexes appear to form patches instead of rings. Interacts with the outer kinetochore component NDC80; the interaction is direct.</text>
</comment>
<organism evidence="17 18">
    <name type="scientific">Yarrowia lipolytica</name>
    <name type="common">Candida lipolytica</name>
    <dbReference type="NCBI Taxonomy" id="4952"/>
    <lineage>
        <taxon>Eukaryota</taxon>
        <taxon>Fungi</taxon>
        <taxon>Dikarya</taxon>
        <taxon>Ascomycota</taxon>
        <taxon>Saccharomycotina</taxon>
        <taxon>Dipodascomycetes</taxon>
        <taxon>Dipodascales</taxon>
        <taxon>Dipodascales incertae sedis</taxon>
        <taxon>Yarrowia</taxon>
    </lineage>
</organism>
<feature type="compositionally biased region" description="Gly residues" evidence="16">
    <location>
        <begin position="192"/>
        <end position="210"/>
    </location>
</feature>
<keyword evidence="8" id="KW-0493">Microtubule</keyword>
<evidence type="ECO:0000256" key="5">
    <source>
        <dbReference type="ARBA" id="ARBA00020497"/>
    </source>
</evidence>
<dbReference type="VEuPathDB" id="FungiDB:YALI1_F07860g"/>
<feature type="compositionally biased region" description="Polar residues" evidence="16">
    <location>
        <begin position="1"/>
        <end position="14"/>
    </location>
</feature>
<dbReference type="SMR" id="A0A1D8NM18"/>
<protein>
    <recommendedName>
        <fullName evidence="5">DASH complex subunit DAM1</fullName>
    </recommendedName>
    <alternativeName>
        <fullName evidence="14">Outer kinetochore protein DAM1</fullName>
    </alternativeName>
</protein>